<dbReference type="Pfam" id="PF00702">
    <property type="entry name" value="Hydrolase"/>
    <property type="match status" value="1"/>
</dbReference>
<proteinExistence type="predicted"/>
<dbReference type="PANTHER" id="PTHR43481">
    <property type="entry name" value="FRUCTOSE-1-PHOSPHATE PHOSPHATASE"/>
    <property type="match status" value="1"/>
</dbReference>
<gene>
    <name evidence="1" type="ORF">NF556_09775</name>
</gene>
<reference evidence="1" key="1">
    <citation type="submission" date="2022-06" db="EMBL/GenBank/DDBJ databases">
        <title>Ornithinimicrobium HY1793.</title>
        <authorList>
            <person name="Huang Y."/>
        </authorList>
    </citation>
    <scope>NUCLEOTIDE SEQUENCE</scope>
    <source>
        <strain evidence="1">HY1793</strain>
    </source>
</reference>
<dbReference type="SFLD" id="SFLDS00003">
    <property type="entry name" value="Haloacid_Dehalogenase"/>
    <property type="match status" value="1"/>
</dbReference>
<dbReference type="SFLD" id="SFLDG01129">
    <property type="entry name" value="C1.5:_HAD__Beta-PGM__Phosphata"/>
    <property type="match status" value="1"/>
</dbReference>
<accession>A0ABY4YZF6</accession>
<dbReference type="Proteomes" id="UP001056455">
    <property type="component" value="Chromosome"/>
</dbReference>
<dbReference type="GO" id="GO:0016787">
    <property type="term" value="F:hydrolase activity"/>
    <property type="evidence" value="ECO:0007669"/>
    <property type="project" value="UniProtKB-KW"/>
</dbReference>
<dbReference type="PANTHER" id="PTHR43481:SF4">
    <property type="entry name" value="GLYCEROL-1-PHOSPHATE PHOSPHOHYDROLASE 1-RELATED"/>
    <property type="match status" value="1"/>
</dbReference>
<dbReference type="Gene3D" id="3.40.50.1000">
    <property type="entry name" value="HAD superfamily/HAD-like"/>
    <property type="match status" value="1"/>
</dbReference>
<keyword evidence="2" id="KW-1185">Reference proteome</keyword>
<dbReference type="InterPro" id="IPR051806">
    <property type="entry name" value="HAD-like_SPP"/>
</dbReference>
<organism evidence="1 2">
    <name type="scientific">Ornithinimicrobium faecis</name>
    <dbReference type="NCBI Taxonomy" id="2934158"/>
    <lineage>
        <taxon>Bacteria</taxon>
        <taxon>Bacillati</taxon>
        <taxon>Actinomycetota</taxon>
        <taxon>Actinomycetes</taxon>
        <taxon>Micrococcales</taxon>
        <taxon>Ornithinimicrobiaceae</taxon>
        <taxon>Ornithinimicrobium</taxon>
    </lineage>
</organism>
<dbReference type="InterPro" id="IPR006439">
    <property type="entry name" value="HAD-SF_hydro_IA"/>
</dbReference>
<dbReference type="Gene3D" id="1.10.150.240">
    <property type="entry name" value="Putative phosphatase, domain 2"/>
    <property type="match status" value="1"/>
</dbReference>
<dbReference type="InterPro" id="IPR036412">
    <property type="entry name" value="HAD-like_sf"/>
</dbReference>
<keyword evidence="1" id="KW-0378">Hydrolase</keyword>
<dbReference type="InterPro" id="IPR023198">
    <property type="entry name" value="PGP-like_dom2"/>
</dbReference>
<dbReference type="InterPro" id="IPR023214">
    <property type="entry name" value="HAD_sf"/>
</dbReference>
<sequence>MVPVRDITSELFAAVLFDNDGTLIDSRAAVVRSWLAWAADHGVPPESLIGFHGVPSSGIVASVAPHLDPVTATTDIDRRELADTEGVVALPGAAEAVAAVGWRGAIVTSASRALLTVRLGAAGFTAPEVLVTADDITRGKPDPEPYLIGAEKLGVDPSRCLVIEDAPAGLRSGRAAGAATVAVVTTSTREELEPLADLVVEDLSELAFALSDDGVRVSRR</sequence>
<protein>
    <submittedName>
        <fullName evidence="1">HAD-IA family hydrolase</fullName>
    </submittedName>
</protein>
<dbReference type="RefSeq" id="WP_252595440.1">
    <property type="nucleotide sequence ID" value="NZ_CP099489.1"/>
</dbReference>
<dbReference type="EMBL" id="CP099489">
    <property type="protein sequence ID" value="USQ81904.1"/>
    <property type="molecule type" value="Genomic_DNA"/>
</dbReference>
<dbReference type="PRINTS" id="PR00413">
    <property type="entry name" value="HADHALOGNASE"/>
</dbReference>
<dbReference type="SUPFAM" id="SSF56784">
    <property type="entry name" value="HAD-like"/>
    <property type="match status" value="1"/>
</dbReference>
<evidence type="ECO:0000313" key="2">
    <source>
        <dbReference type="Proteomes" id="UP001056455"/>
    </source>
</evidence>
<evidence type="ECO:0000313" key="1">
    <source>
        <dbReference type="EMBL" id="USQ81904.1"/>
    </source>
</evidence>
<name>A0ABY4YZF6_9MICO</name>
<dbReference type="NCBIfam" id="TIGR01509">
    <property type="entry name" value="HAD-SF-IA-v3"/>
    <property type="match status" value="1"/>
</dbReference>